<dbReference type="Pfam" id="PF06945">
    <property type="entry name" value="DUF1289"/>
    <property type="match status" value="1"/>
</dbReference>
<feature type="region of interest" description="Disordered" evidence="1">
    <location>
        <begin position="75"/>
        <end position="94"/>
    </location>
</feature>
<evidence type="ECO:0000313" key="2">
    <source>
        <dbReference type="EMBL" id="MXP35432.1"/>
    </source>
</evidence>
<proteinExistence type="predicted"/>
<dbReference type="EMBL" id="WTYG01000002">
    <property type="protein sequence ID" value="MXP35432.1"/>
    <property type="molecule type" value="Genomic_DNA"/>
</dbReference>
<dbReference type="PANTHER" id="PTHR35175:SF2">
    <property type="entry name" value="DUF1289 DOMAIN-CONTAINING PROTEIN"/>
    <property type="match status" value="1"/>
</dbReference>
<sequence>MTLASPCIGVCRLDPAQTYCTGCGRSWGEIGEWTVASEARQREILAAAEVRAAAALAGDPPTGVLRLERRAPAHTPRDITHLVDPMTGGRALQR</sequence>
<reference evidence="2 3" key="1">
    <citation type="submission" date="2019-12" db="EMBL/GenBank/DDBJ databases">
        <title>Genomic-based taxomic classification of the family Erythrobacteraceae.</title>
        <authorList>
            <person name="Xu L."/>
        </authorList>
    </citation>
    <scope>NUCLEOTIDE SEQUENCE [LARGE SCALE GENOMIC DNA]</scope>
    <source>
        <strain evidence="2 3">CGMCC 1.8703</strain>
    </source>
</reference>
<dbReference type="AlphaFoldDB" id="A0A6I4U941"/>
<evidence type="ECO:0000256" key="1">
    <source>
        <dbReference type="SAM" id="MobiDB-lite"/>
    </source>
</evidence>
<organism evidence="2 3">
    <name type="scientific">Qipengyuania citrea</name>
    <dbReference type="NCBI Taxonomy" id="225971"/>
    <lineage>
        <taxon>Bacteria</taxon>
        <taxon>Pseudomonadati</taxon>
        <taxon>Pseudomonadota</taxon>
        <taxon>Alphaproteobacteria</taxon>
        <taxon>Sphingomonadales</taxon>
        <taxon>Erythrobacteraceae</taxon>
        <taxon>Qipengyuania</taxon>
    </lineage>
</organism>
<dbReference type="PANTHER" id="PTHR35175">
    <property type="entry name" value="DUF1289 DOMAIN-CONTAINING PROTEIN"/>
    <property type="match status" value="1"/>
</dbReference>
<evidence type="ECO:0000313" key="3">
    <source>
        <dbReference type="Proteomes" id="UP000439914"/>
    </source>
</evidence>
<comment type="caution">
    <text evidence="2">The sequence shown here is derived from an EMBL/GenBank/DDBJ whole genome shotgun (WGS) entry which is preliminary data.</text>
</comment>
<gene>
    <name evidence="2" type="ORF">GRI55_06555</name>
</gene>
<dbReference type="RefSeq" id="WP_063505817.1">
    <property type="nucleotide sequence ID" value="NZ_JBDUXV010000004.1"/>
</dbReference>
<dbReference type="Proteomes" id="UP000439914">
    <property type="component" value="Unassembled WGS sequence"/>
</dbReference>
<dbReference type="InterPro" id="IPR010710">
    <property type="entry name" value="DUF1289"/>
</dbReference>
<accession>A0A6I4U941</accession>
<protein>
    <submittedName>
        <fullName evidence="2">DUF1289 domain-containing protein</fullName>
    </submittedName>
</protein>
<name>A0A6I4U941_9SPHN</name>